<protein>
    <submittedName>
        <fullName evidence="1">DUF433 domain-containing protein</fullName>
    </submittedName>
</protein>
<evidence type="ECO:0000313" key="2">
    <source>
        <dbReference type="Proteomes" id="UP001320876"/>
    </source>
</evidence>
<dbReference type="Pfam" id="PF04255">
    <property type="entry name" value="DUF433"/>
    <property type="match status" value="1"/>
</dbReference>
<proteinExistence type="predicted"/>
<dbReference type="Proteomes" id="UP001320876">
    <property type="component" value="Unassembled WGS sequence"/>
</dbReference>
<accession>A0ABT3GNI7</accession>
<dbReference type="InterPro" id="IPR036388">
    <property type="entry name" value="WH-like_DNA-bd_sf"/>
</dbReference>
<dbReference type="PANTHER" id="PTHR34849:SF3">
    <property type="entry name" value="SSR2962 PROTEIN"/>
    <property type="match status" value="1"/>
</dbReference>
<reference evidence="1 2" key="1">
    <citation type="submission" date="2022-10" db="EMBL/GenBank/DDBJ databases">
        <title>Luteolibacter arcticus strain CCTCC AB 2014275, whole genome shotgun sequencing project.</title>
        <authorList>
            <person name="Zhao G."/>
            <person name="Shen L."/>
        </authorList>
    </citation>
    <scope>NUCLEOTIDE SEQUENCE [LARGE SCALE GENOMIC DNA]</scope>
    <source>
        <strain evidence="1 2">CCTCC AB 2014275</strain>
    </source>
</reference>
<dbReference type="InterPro" id="IPR007367">
    <property type="entry name" value="DUF433"/>
</dbReference>
<organism evidence="1 2">
    <name type="scientific">Luteolibacter arcticus</name>
    <dbReference type="NCBI Taxonomy" id="1581411"/>
    <lineage>
        <taxon>Bacteria</taxon>
        <taxon>Pseudomonadati</taxon>
        <taxon>Verrucomicrobiota</taxon>
        <taxon>Verrucomicrobiia</taxon>
        <taxon>Verrucomicrobiales</taxon>
        <taxon>Verrucomicrobiaceae</taxon>
        <taxon>Luteolibacter</taxon>
    </lineage>
</organism>
<sequence length="75" mass="8112">MNQRIQIDPLVCHGKPVIRGTRVLVSTVLGALGAGDSMETLLEDYPSIDARDIAAALEFASRLSDYQVSSYETVS</sequence>
<dbReference type="RefSeq" id="WP_264489194.1">
    <property type="nucleotide sequence ID" value="NZ_JAPDDT010000012.1"/>
</dbReference>
<dbReference type="Gene3D" id="1.10.10.10">
    <property type="entry name" value="Winged helix-like DNA-binding domain superfamily/Winged helix DNA-binding domain"/>
    <property type="match status" value="1"/>
</dbReference>
<dbReference type="PANTHER" id="PTHR34849">
    <property type="entry name" value="SSL5025 PROTEIN"/>
    <property type="match status" value="1"/>
</dbReference>
<evidence type="ECO:0000313" key="1">
    <source>
        <dbReference type="EMBL" id="MCW1925086.1"/>
    </source>
</evidence>
<dbReference type="SUPFAM" id="SSF46689">
    <property type="entry name" value="Homeodomain-like"/>
    <property type="match status" value="1"/>
</dbReference>
<name>A0ABT3GNI7_9BACT</name>
<keyword evidence="2" id="KW-1185">Reference proteome</keyword>
<dbReference type="EMBL" id="JAPDDT010000012">
    <property type="protein sequence ID" value="MCW1925086.1"/>
    <property type="molecule type" value="Genomic_DNA"/>
</dbReference>
<gene>
    <name evidence="1" type="ORF">OKA05_21170</name>
</gene>
<comment type="caution">
    <text evidence="1">The sequence shown here is derived from an EMBL/GenBank/DDBJ whole genome shotgun (WGS) entry which is preliminary data.</text>
</comment>
<dbReference type="InterPro" id="IPR009057">
    <property type="entry name" value="Homeodomain-like_sf"/>
</dbReference>